<evidence type="ECO:0000259" key="3">
    <source>
        <dbReference type="Pfam" id="PF24883"/>
    </source>
</evidence>
<evidence type="ECO:0000256" key="1">
    <source>
        <dbReference type="ARBA" id="ARBA00022737"/>
    </source>
</evidence>
<feature type="domain" description="DUF7708" evidence="2">
    <location>
        <begin position="118"/>
        <end position="247"/>
    </location>
</feature>
<dbReference type="Pfam" id="PF24809">
    <property type="entry name" value="DUF7708"/>
    <property type="match status" value="1"/>
</dbReference>
<protein>
    <submittedName>
        <fullName evidence="4">Uncharacterized protein</fullName>
    </submittedName>
</protein>
<evidence type="ECO:0000313" key="5">
    <source>
        <dbReference type="Proteomes" id="UP000799753"/>
    </source>
</evidence>
<dbReference type="Pfam" id="PF24883">
    <property type="entry name" value="NPHP3_N"/>
    <property type="match status" value="1"/>
</dbReference>
<accession>A0A6A6SBZ8</accession>
<keyword evidence="1" id="KW-0677">Repeat</keyword>
<evidence type="ECO:0000259" key="2">
    <source>
        <dbReference type="Pfam" id="PF24809"/>
    </source>
</evidence>
<feature type="domain" description="Nephrocystin 3-like N-terminal" evidence="3">
    <location>
        <begin position="321"/>
        <end position="486"/>
    </location>
</feature>
<organism evidence="4 5">
    <name type="scientific">Massarina eburnea CBS 473.64</name>
    <dbReference type="NCBI Taxonomy" id="1395130"/>
    <lineage>
        <taxon>Eukaryota</taxon>
        <taxon>Fungi</taxon>
        <taxon>Dikarya</taxon>
        <taxon>Ascomycota</taxon>
        <taxon>Pezizomycotina</taxon>
        <taxon>Dothideomycetes</taxon>
        <taxon>Pleosporomycetidae</taxon>
        <taxon>Pleosporales</taxon>
        <taxon>Massarineae</taxon>
        <taxon>Massarinaceae</taxon>
        <taxon>Massarina</taxon>
    </lineage>
</organism>
<reference evidence="4" key="1">
    <citation type="journal article" date="2020" name="Stud. Mycol.">
        <title>101 Dothideomycetes genomes: a test case for predicting lifestyles and emergence of pathogens.</title>
        <authorList>
            <person name="Haridas S."/>
            <person name="Albert R."/>
            <person name="Binder M."/>
            <person name="Bloem J."/>
            <person name="Labutti K."/>
            <person name="Salamov A."/>
            <person name="Andreopoulos B."/>
            <person name="Baker S."/>
            <person name="Barry K."/>
            <person name="Bills G."/>
            <person name="Bluhm B."/>
            <person name="Cannon C."/>
            <person name="Castanera R."/>
            <person name="Culley D."/>
            <person name="Daum C."/>
            <person name="Ezra D."/>
            <person name="Gonzalez J."/>
            <person name="Henrissat B."/>
            <person name="Kuo A."/>
            <person name="Liang C."/>
            <person name="Lipzen A."/>
            <person name="Lutzoni F."/>
            <person name="Magnuson J."/>
            <person name="Mondo S."/>
            <person name="Nolan M."/>
            <person name="Ohm R."/>
            <person name="Pangilinan J."/>
            <person name="Park H.-J."/>
            <person name="Ramirez L."/>
            <person name="Alfaro M."/>
            <person name="Sun H."/>
            <person name="Tritt A."/>
            <person name="Yoshinaga Y."/>
            <person name="Zwiers L.-H."/>
            <person name="Turgeon B."/>
            <person name="Goodwin S."/>
            <person name="Spatafora J."/>
            <person name="Crous P."/>
            <person name="Grigoriev I."/>
        </authorList>
    </citation>
    <scope>NUCLEOTIDE SEQUENCE</scope>
    <source>
        <strain evidence="4">CBS 473.64</strain>
    </source>
</reference>
<dbReference type="EMBL" id="MU006777">
    <property type="protein sequence ID" value="KAF2645289.1"/>
    <property type="molecule type" value="Genomic_DNA"/>
</dbReference>
<proteinExistence type="predicted"/>
<sequence length="519" mass="58779">MAVPLQWFPQALAKTNPTTHKVLENHQSYLQSKLPRLSGKVKDELSRIVKYDKGEKSKDSGGDGDIAVELADQLNSVPLETLARYVRDESAALNAAKDALQDRRTKGFHRISTKADSFIVQCDHFITAYSGIVGIVKAADMRYGSVASATLSLFFSTVTMKAKDQDAIVSAMEHISDRLPDFGIYQRIYPNVELGGMLADAYRDVIIFMREATSFFERSSVLRSIQSMGKPLQFELMEQRMRSNFSRIRLKCESLLAERVDSLVSELEDMQKRHDRTQIIALRNGLEMGEYRIEKAVDELTDYRKDLWKKFDSDTKRQRLTLDDFISHAAYEYWKSNDSVVLLLSGNNEQGKYMVPQSWLSPIAVDLIQDLLKKQCLVAFEICNEGTTAEIVLTRLVHQLLEKNPTVVRTADGFGEIESQLSKRKSDPLGALMAALLKIVDLQSETVFIVLDRPDLNEGEVADCIQAMIALARDTKGVLKVLVVHRSDTWSFDENIFSIVPKGISSELQRVRLDQRRIR</sequence>
<dbReference type="AlphaFoldDB" id="A0A6A6SBZ8"/>
<dbReference type="InterPro" id="IPR056125">
    <property type="entry name" value="DUF7708"/>
</dbReference>
<evidence type="ECO:0000313" key="4">
    <source>
        <dbReference type="EMBL" id="KAF2645289.1"/>
    </source>
</evidence>
<gene>
    <name evidence="4" type="ORF">P280DRAFT_116495</name>
</gene>
<name>A0A6A6SBZ8_9PLEO</name>
<dbReference type="Proteomes" id="UP000799753">
    <property type="component" value="Unassembled WGS sequence"/>
</dbReference>
<dbReference type="InterPro" id="IPR056884">
    <property type="entry name" value="NPHP3-like_N"/>
</dbReference>
<keyword evidence="5" id="KW-1185">Reference proteome</keyword>
<dbReference type="OrthoDB" id="5389929at2759"/>